<evidence type="ECO:0000256" key="3">
    <source>
        <dbReference type="ARBA" id="ARBA00022691"/>
    </source>
</evidence>
<comment type="cofactor">
    <cofactor evidence="1">
        <name>[4Fe-4S] cluster</name>
        <dbReference type="ChEBI" id="CHEBI:49883"/>
    </cofactor>
</comment>
<name>A0ABT9YB61_9FIRM</name>
<dbReference type="Gene3D" id="3.20.20.70">
    <property type="entry name" value="Aldolase class I"/>
    <property type="match status" value="1"/>
</dbReference>
<dbReference type="Pfam" id="PF04055">
    <property type="entry name" value="Radical_SAM"/>
    <property type="match status" value="1"/>
</dbReference>
<keyword evidence="4" id="KW-0479">Metal-binding</keyword>
<dbReference type="SFLD" id="SFLDG01067">
    <property type="entry name" value="SPASM/twitch_domain_containing"/>
    <property type="match status" value="1"/>
</dbReference>
<feature type="domain" description="Radical SAM core" evidence="7">
    <location>
        <begin position="26"/>
        <end position="263"/>
    </location>
</feature>
<dbReference type="InterPro" id="IPR058240">
    <property type="entry name" value="rSAM_sf"/>
</dbReference>
<dbReference type="InterPro" id="IPR013785">
    <property type="entry name" value="Aldolase_TIM"/>
</dbReference>
<evidence type="ECO:0000256" key="5">
    <source>
        <dbReference type="ARBA" id="ARBA00023004"/>
    </source>
</evidence>
<keyword evidence="2" id="KW-0004">4Fe-4S</keyword>
<dbReference type="InterPro" id="IPR034391">
    <property type="entry name" value="AdoMet-like_SPASM_containing"/>
</dbReference>
<accession>A0ABT9YB61</accession>
<protein>
    <submittedName>
        <fullName evidence="8">Radical SAM protein with 4Fe4S-binding SPASM domain</fullName>
    </submittedName>
</protein>
<dbReference type="PANTHER" id="PTHR11228">
    <property type="entry name" value="RADICAL SAM DOMAIN PROTEIN"/>
    <property type="match status" value="1"/>
</dbReference>
<dbReference type="InterPro" id="IPR050377">
    <property type="entry name" value="Radical_SAM_PqqE_MftC-like"/>
</dbReference>
<keyword evidence="6" id="KW-0411">Iron-sulfur</keyword>
<gene>
    <name evidence="8" type="ORF">J2S01_002796</name>
</gene>
<keyword evidence="5" id="KW-0408">Iron</keyword>
<keyword evidence="9" id="KW-1185">Reference proteome</keyword>
<dbReference type="SUPFAM" id="SSF102114">
    <property type="entry name" value="Radical SAM enzymes"/>
    <property type="match status" value="1"/>
</dbReference>
<organism evidence="8 9">
    <name type="scientific">Pectinatus haikarae</name>
    <dbReference type="NCBI Taxonomy" id="349096"/>
    <lineage>
        <taxon>Bacteria</taxon>
        <taxon>Bacillati</taxon>
        <taxon>Bacillota</taxon>
        <taxon>Negativicutes</taxon>
        <taxon>Selenomonadales</taxon>
        <taxon>Selenomonadaceae</taxon>
        <taxon>Pectinatus</taxon>
    </lineage>
</organism>
<evidence type="ECO:0000313" key="8">
    <source>
        <dbReference type="EMBL" id="MDQ0205058.1"/>
    </source>
</evidence>
<comment type="caution">
    <text evidence="8">The sequence shown here is derived from an EMBL/GenBank/DDBJ whole genome shotgun (WGS) entry which is preliminary data.</text>
</comment>
<evidence type="ECO:0000256" key="6">
    <source>
        <dbReference type="ARBA" id="ARBA00023014"/>
    </source>
</evidence>
<dbReference type="Pfam" id="PF13186">
    <property type="entry name" value="SPASM"/>
    <property type="match status" value="1"/>
</dbReference>
<keyword evidence="3" id="KW-0949">S-adenosyl-L-methionine</keyword>
<dbReference type="SFLD" id="SFLDS00029">
    <property type="entry name" value="Radical_SAM"/>
    <property type="match status" value="1"/>
</dbReference>
<dbReference type="PROSITE" id="PS51918">
    <property type="entry name" value="RADICAL_SAM"/>
    <property type="match status" value="1"/>
</dbReference>
<evidence type="ECO:0000256" key="1">
    <source>
        <dbReference type="ARBA" id="ARBA00001966"/>
    </source>
</evidence>
<dbReference type="Proteomes" id="UP001239167">
    <property type="component" value="Unassembled WGS sequence"/>
</dbReference>
<dbReference type="InterPro" id="IPR023885">
    <property type="entry name" value="4Fe4S-binding_SPASM_dom"/>
</dbReference>
<evidence type="ECO:0000256" key="2">
    <source>
        <dbReference type="ARBA" id="ARBA00022485"/>
    </source>
</evidence>
<proteinExistence type="predicted"/>
<evidence type="ECO:0000313" key="9">
    <source>
        <dbReference type="Proteomes" id="UP001239167"/>
    </source>
</evidence>
<reference evidence="8 9" key="1">
    <citation type="submission" date="2023-07" db="EMBL/GenBank/DDBJ databases">
        <title>Genomic Encyclopedia of Type Strains, Phase IV (KMG-IV): sequencing the most valuable type-strain genomes for metagenomic binning, comparative biology and taxonomic classification.</title>
        <authorList>
            <person name="Goeker M."/>
        </authorList>
    </citation>
    <scope>NUCLEOTIDE SEQUENCE [LARGE SCALE GENOMIC DNA]</scope>
    <source>
        <strain evidence="8 9">DSM 16980</strain>
    </source>
</reference>
<sequence>MEKKTLLPFSVAYQSDRIRLIDKVPLNIPLCVSIEPTNICNFKCLMCWQSTDEYKKNGGPFQNMELTLFYKILQDIKDFCELKNAKIKLIKLYSTGEPLLNPHIDEMLREIKAANISHQVEITTNAALLTPELSRSIVTYGLDYLRASIYSVNTDNQKRITQSNVTPKQIQDNIAYLRNYRDKKGLNKPYISAKIMDTHCEENDIFKKMYKNITDEQYIDIPWILPKLKENALDRLYGDKIKGTIAQETYIQSAAYKKRKVCRYPFTHMTIRSNGDVVVCCTDWARDTLLGNIKYKSLEQIWNSKELYDFRVMQLKNKGCNHVLCGTCEIPLKDSREDNLDSLPIERLHYDDKSVK</sequence>
<dbReference type="SFLD" id="SFLDG01387">
    <property type="entry name" value="BtrN-like_SPASM_domain_contain"/>
    <property type="match status" value="1"/>
</dbReference>
<dbReference type="RefSeq" id="WP_307225306.1">
    <property type="nucleotide sequence ID" value="NZ_CP116940.1"/>
</dbReference>
<dbReference type="InterPro" id="IPR007197">
    <property type="entry name" value="rSAM"/>
</dbReference>
<evidence type="ECO:0000256" key="4">
    <source>
        <dbReference type="ARBA" id="ARBA00022723"/>
    </source>
</evidence>
<dbReference type="PANTHER" id="PTHR11228:SF7">
    <property type="entry name" value="PQQA PEPTIDE CYCLASE"/>
    <property type="match status" value="1"/>
</dbReference>
<dbReference type="EMBL" id="JAUSUE010000027">
    <property type="protein sequence ID" value="MDQ0205058.1"/>
    <property type="molecule type" value="Genomic_DNA"/>
</dbReference>
<evidence type="ECO:0000259" key="7">
    <source>
        <dbReference type="PROSITE" id="PS51918"/>
    </source>
</evidence>
<dbReference type="CDD" id="cd01335">
    <property type="entry name" value="Radical_SAM"/>
    <property type="match status" value="1"/>
</dbReference>